<evidence type="ECO:0000256" key="3">
    <source>
        <dbReference type="ARBA" id="ARBA00010044"/>
    </source>
</evidence>
<evidence type="ECO:0000313" key="16">
    <source>
        <dbReference type="Proteomes" id="UP001360560"/>
    </source>
</evidence>
<dbReference type="GO" id="GO:0004176">
    <property type="term" value="F:ATP-dependent peptidase activity"/>
    <property type="evidence" value="ECO:0007669"/>
    <property type="project" value="InterPro"/>
</dbReference>
<dbReference type="GO" id="GO:0016887">
    <property type="term" value="F:ATP hydrolysis activity"/>
    <property type="evidence" value="ECO:0007669"/>
    <property type="project" value="InterPro"/>
</dbReference>
<dbReference type="InterPro" id="IPR027417">
    <property type="entry name" value="P-loop_NTPase"/>
</dbReference>
<evidence type="ECO:0000313" key="15">
    <source>
        <dbReference type="EMBL" id="GMM38486.1"/>
    </source>
</evidence>
<dbReference type="Pfam" id="PF01434">
    <property type="entry name" value="Peptidase_M41"/>
    <property type="match status" value="1"/>
</dbReference>
<dbReference type="InterPro" id="IPR003959">
    <property type="entry name" value="ATPase_AAA_core"/>
</dbReference>
<evidence type="ECO:0000256" key="13">
    <source>
        <dbReference type="SAM" id="MobiDB-lite"/>
    </source>
</evidence>
<name>A0AAV5QUV6_9ASCO</name>
<dbReference type="GO" id="GO:0046872">
    <property type="term" value="F:metal ion binding"/>
    <property type="evidence" value="ECO:0007669"/>
    <property type="project" value="UniProtKB-KW"/>
</dbReference>
<dbReference type="Proteomes" id="UP001360560">
    <property type="component" value="Unassembled WGS sequence"/>
</dbReference>
<dbReference type="GO" id="GO:0007005">
    <property type="term" value="P:mitochondrion organization"/>
    <property type="evidence" value="ECO:0007669"/>
    <property type="project" value="TreeGrafter"/>
</dbReference>
<dbReference type="InterPro" id="IPR003593">
    <property type="entry name" value="AAA+_ATPase"/>
</dbReference>
<keyword evidence="6" id="KW-0479">Metal-binding</keyword>
<dbReference type="Pfam" id="PF21232">
    <property type="entry name" value="Yme1-like_N"/>
    <property type="match status" value="1"/>
</dbReference>
<evidence type="ECO:0000256" key="5">
    <source>
        <dbReference type="ARBA" id="ARBA00022670"/>
    </source>
</evidence>
<dbReference type="FunFam" id="3.40.50.300:FF:000175">
    <property type="entry name" value="ATP-dependent zinc metalloprotease FTSH 4"/>
    <property type="match status" value="1"/>
</dbReference>
<evidence type="ECO:0000259" key="14">
    <source>
        <dbReference type="SMART" id="SM00382"/>
    </source>
</evidence>
<dbReference type="InterPro" id="IPR005936">
    <property type="entry name" value="FtsH"/>
</dbReference>
<comment type="subcellular location">
    <subcellularLocation>
        <location evidence="2">Membrane</location>
    </subcellularLocation>
</comment>
<evidence type="ECO:0000256" key="9">
    <source>
        <dbReference type="ARBA" id="ARBA00022833"/>
    </source>
</evidence>
<dbReference type="PROSITE" id="PS00674">
    <property type="entry name" value="AAA"/>
    <property type="match status" value="1"/>
</dbReference>
<dbReference type="RefSeq" id="XP_064855481.1">
    <property type="nucleotide sequence ID" value="XM_064999409.1"/>
</dbReference>
<dbReference type="InterPro" id="IPR003960">
    <property type="entry name" value="ATPase_AAA_CS"/>
</dbReference>
<dbReference type="SUPFAM" id="SSF52540">
    <property type="entry name" value="P-loop containing nucleoside triphosphate hydrolases"/>
    <property type="match status" value="1"/>
</dbReference>
<gene>
    <name evidence="15" type="ORF">DASC09_058250</name>
</gene>
<sequence length="774" mass="84111">MLPINLHNPAMKSVSISMLEGVSKKLVASKLVSNITKNGALVNKRSYSNNSLVASPGIAFNPPKLFFNNPYDLKSFYPKSSLLRRSLSSTTSVSAGPTINGGNHSILAQKEQQANANLGNPDLQADFYRSLITSNYPDIVISRFESPNIASNNECLQIYAQALEMIGNHAKAAAVRNSGLGNNAANFVNGAPGVGGFGLSMTGTKIQPIHVIVDESFLTIFLKSIRWILPIAVFSFIAYEVYSGLGDAGGIIRSEFEGSKTLEVAKSDVRFSDVKGCDESKAELEEIVEFLKDPSRFTSLGGKMCKGILLTGPPGTGKTLLARAVAGEAGVPFLFVSGSEFDEMYVGVGARRVRDLFTQAKERSPCIIFIDELDAVGSKRHSKDAAHMRQTLNQLLVELDGFQQNSGVIVIGATNFPESLDKALTRPGRFDKLVTVPLPDIRGRTEILKHYVSKIELSPSVDVSLIARGTTGMSGAELSSLVNQAAVHASRQNALCVDLSHLEWAKDKIMMGAERKSMVMTEETRMATAYHEAGHALMAMYTPDAFPLYKATILPRGQALGITFMLPETDQIDSTRKQYLARMDVAMGGKIAEELIFGLDGVTSGCGSDLQNATSVAKNMVMYAGMATKLGPVQLSGDIGSWSQRTREKAEDEIIDLLKQSESRARKVLIEKKIELERLSLALMQYETLNKEEMAKVIKGEVIDKEKVFTDEEFILKLPHKRKKIGEGVVSVGDVAMATSDNKGKPVNIGDKKSEKCDDNNNGNDPDKPEPVRV</sequence>
<keyword evidence="11" id="KW-0482">Metalloprotease</keyword>
<dbReference type="InterPro" id="IPR048438">
    <property type="entry name" value="Yme1-like_N"/>
</dbReference>
<dbReference type="InterPro" id="IPR037219">
    <property type="entry name" value="Peptidase_M41-like"/>
</dbReference>
<reference evidence="15 16" key="1">
    <citation type="journal article" date="2023" name="Elife">
        <title>Identification of key yeast species and microbe-microbe interactions impacting larval growth of Drosophila in the wild.</title>
        <authorList>
            <person name="Mure A."/>
            <person name="Sugiura Y."/>
            <person name="Maeda R."/>
            <person name="Honda K."/>
            <person name="Sakurai N."/>
            <person name="Takahashi Y."/>
            <person name="Watada M."/>
            <person name="Katoh T."/>
            <person name="Gotoh A."/>
            <person name="Gotoh Y."/>
            <person name="Taniguchi I."/>
            <person name="Nakamura K."/>
            <person name="Hayashi T."/>
            <person name="Katayama T."/>
            <person name="Uemura T."/>
            <person name="Hattori Y."/>
        </authorList>
    </citation>
    <scope>NUCLEOTIDE SEQUENCE [LARGE SCALE GENOMIC DNA]</scope>
    <source>
        <strain evidence="15 16">SC-9</strain>
    </source>
</reference>
<dbReference type="Gene3D" id="1.10.8.60">
    <property type="match status" value="1"/>
</dbReference>
<keyword evidence="5 15" id="KW-0645">Protease</keyword>
<dbReference type="PANTHER" id="PTHR23076">
    <property type="entry name" value="METALLOPROTEASE M41 FTSH"/>
    <property type="match status" value="1"/>
</dbReference>
<dbReference type="InterPro" id="IPR000642">
    <property type="entry name" value="Peptidase_M41"/>
</dbReference>
<dbReference type="SUPFAM" id="SSF140990">
    <property type="entry name" value="FtsH protease domain-like"/>
    <property type="match status" value="1"/>
</dbReference>
<dbReference type="GeneID" id="90076474"/>
<organism evidence="15 16">
    <name type="scientific">Saccharomycopsis crataegensis</name>
    <dbReference type="NCBI Taxonomy" id="43959"/>
    <lineage>
        <taxon>Eukaryota</taxon>
        <taxon>Fungi</taxon>
        <taxon>Dikarya</taxon>
        <taxon>Ascomycota</taxon>
        <taxon>Saccharomycotina</taxon>
        <taxon>Saccharomycetes</taxon>
        <taxon>Saccharomycopsidaceae</taxon>
        <taxon>Saccharomycopsis</taxon>
    </lineage>
</organism>
<dbReference type="GO" id="GO:0005524">
    <property type="term" value="F:ATP binding"/>
    <property type="evidence" value="ECO:0007669"/>
    <property type="project" value="UniProtKB-KW"/>
</dbReference>
<dbReference type="Pfam" id="PF17862">
    <property type="entry name" value="AAA_lid_3"/>
    <property type="match status" value="1"/>
</dbReference>
<comment type="similarity">
    <text evidence="4">In the N-terminal section; belongs to the AAA ATPase family.</text>
</comment>
<keyword evidence="16" id="KW-1185">Reference proteome</keyword>
<evidence type="ECO:0000256" key="11">
    <source>
        <dbReference type="ARBA" id="ARBA00023049"/>
    </source>
</evidence>
<comment type="cofactor">
    <cofactor evidence="1">
        <name>Zn(2+)</name>
        <dbReference type="ChEBI" id="CHEBI:29105"/>
    </cofactor>
</comment>
<evidence type="ECO:0000256" key="1">
    <source>
        <dbReference type="ARBA" id="ARBA00001947"/>
    </source>
</evidence>
<keyword evidence="7" id="KW-0547">Nucleotide-binding</keyword>
<dbReference type="Gene3D" id="3.40.50.300">
    <property type="entry name" value="P-loop containing nucleotide triphosphate hydrolases"/>
    <property type="match status" value="1"/>
</dbReference>
<dbReference type="InterPro" id="IPR041569">
    <property type="entry name" value="AAA_lid_3"/>
</dbReference>
<evidence type="ECO:0000256" key="2">
    <source>
        <dbReference type="ARBA" id="ARBA00004370"/>
    </source>
</evidence>
<evidence type="ECO:0000256" key="10">
    <source>
        <dbReference type="ARBA" id="ARBA00022840"/>
    </source>
</evidence>
<dbReference type="Pfam" id="PF00004">
    <property type="entry name" value="AAA"/>
    <property type="match status" value="1"/>
</dbReference>
<dbReference type="GO" id="GO:0006515">
    <property type="term" value="P:protein quality control for misfolded or incompletely synthesized proteins"/>
    <property type="evidence" value="ECO:0007669"/>
    <property type="project" value="TreeGrafter"/>
</dbReference>
<accession>A0AAV5QUV6</accession>
<keyword evidence="8" id="KW-0378">Hydrolase</keyword>
<dbReference type="FunFam" id="1.20.58.760:FF:000001">
    <property type="entry name" value="ATP-dependent zinc metalloprotease FtsH"/>
    <property type="match status" value="1"/>
</dbReference>
<keyword evidence="12" id="KW-0472">Membrane</keyword>
<dbReference type="Gene3D" id="1.20.58.760">
    <property type="entry name" value="Peptidase M41"/>
    <property type="match status" value="1"/>
</dbReference>
<feature type="domain" description="AAA+ ATPase" evidence="14">
    <location>
        <begin position="304"/>
        <end position="440"/>
    </location>
</feature>
<dbReference type="PANTHER" id="PTHR23076:SF97">
    <property type="entry name" value="ATP-DEPENDENT ZINC METALLOPROTEASE YME1L1"/>
    <property type="match status" value="1"/>
</dbReference>
<dbReference type="SMART" id="SM00382">
    <property type="entry name" value="AAA"/>
    <property type="match status" value="1"/>
</dbReference>
<comment type="caution">
    <text evidence="15">The sequence shown here is derived from an EMBL/GenBank/DDBJ whole genome shotgun (WGS) entry which is preliminary data.</text>
</comment>
<dbReference type="CDD" id="cd19501">
    <property type="entry name" value="RecA-like_FtsH"/>
    <property type="match status" value="1"/>
</dbReference>
<feature type="compositionally biased region" description="Basic and acidic residues" evidence="13">
    <location>
        <begin position="750"/>
        <end position="774"/>
    </location>
</feature>
<evidence type="ECO:0000256" key="12">
    <source>
        <dbReference type="ARBA" id="ARBA00023136"/>
    </source>
</evidence>
<evidence type="ECO:0000256" key="6">
    <source>
        <dbReference type="ARBA" id="ARBA00022723"/>
    </source>
</evidence>
<feature type="region of interest" description="Disordered" evidence="13">
    <location>
        <begin position="735"/>
        <end position="774"/>
    </location>
</feature>
<proteinExistence type="inferred from homology"/>
<evidence type="ECO:0000256" key="8">
    <source>
        <dbReference type="ARBA" id="ARBA00022801"/>
    </source>
</evidence>
<keyword evidence="10" id="KW-0067">ATP-binding</keyword>
<comment type="similarity">
    <text evidence="3">In the C-terminal section; belongs to the peptidase M41 family.</text>
</comment>
<dbReference type="EMBL" id="BTFZ01000020">
    <property type="protein sequence ID" value="GMM38486.1"/>
    <property type="molecule type" value="Genomic_DNA"/>
</dbReference>
<evidence type="ECO:0000256" key="4">
    <source>
        <dbReference type="ARBA" id="ARBA00010550"/>
    </source>
</evidence>
<dbReference type="GO" id="GO:0005743">
    <property type="term" value="C:mitochondrial inner membrane"/>
    <property type="evidence" value="ECO:0007669"/>
    <property type="project" value="TreeGrafter"/>
</dbReference>
<dbReference type="AlphaFoldDB" id="A0AAV5QUV6"/>
<protein>
    <submittedName>
        <fullName evidence="15">I-AAA protease</fullName>
    </submittedName>
</protein>
<dbReference type="GO" id="GO:0004222">
    <property type="term" value="F:metalloendopeptidase activity"/>
    <property type="evidence" value="ECO:0007669"/>
    <property type="project" value="InterPro"/>
</dbReference>
<dbReference type="FunFam" id="1.10.8.60:FF:000001">
    <property type="entry name" value="ATP-dependent zinc metalloprotease FtsH"/>
    <property type="match status" value="1"/>
</dbReference>
<keyword evidence="9" id="KW-0862">Zinc</keyword>
<dbReference type="HAMAP" id="MF_01458">
    <property type="entry name" value="FtsH"/>
    <property type="match status" value="1"/>
</dbReference>
<evidence type="ECO:0000256" key="7">
    <source>
        <dbReference type="ARBA" id="ARBA00022741"/>
    </source>
</evidence>